<organism evidence="11">
    <name type="scientific">Chryseobacterium indologenes</name>
    <name type="common">Flavobacterium indologenes</name>
    <dbReference type="NCBI Taxonomy" id="253"/>
    <lineage>
        <taxon>Bacteria</taxon>
        <taxon>Pseudomonadati</taxon>
        <taxon>Bacteroidota</taxon>
        <taxon>Flavobacteriia</taxon>
        <taxon>Flavobacteriales</taxon>
        <taxon>Weeksellaceae</taxon>
        <taxon>Chryseobacterium group</taxon>
        <taxon>Chryseobacterium</taxon>
    </lineage>
</organism>
<keyword evidence="2" id="KW-0813">Transport</keyword>
<keyword evidence="6 10" id="KW-1133">Transmembrane helix</keyword>
<dbReference type="GO" id="GO:0042910">
    <property type="term" value="F:xenobiotic transmembrane transporter activity"/>
    <property type="evidence" value="ECO:0007669"/>
    <property type="project" value="InterPro"/>
</dbReference>
<proteinExistence type="predicted"/>
<dbReference type="GO" id="GO:0005886">
    <property type="term" value="C:plasma membrane"/>
    <property type="evidence" value="ECO:0007669"/>
    <property type="project" value="UniProtKB-SubCell"/>
</dbReference>
<dbReference type="NCBIfam" id="TIGR00797">
    <property type="entry name" value="matE"/>
    <property type="match status" value="1"/>
</dbReference>
<feature type="transmembrane region" description="Helical" evidence="10">
    <location>
        <begin position="410"/>
        <end position="431"/>
    </location>
</feature>
<dbReference type="AlphaFoldDB" id="A0A411DMT7"/>
<feature type="transmembrane region" description="Helical" evidence="10">
    <location>
        <begin position="377"/>
        <end position="398"/>
    </location>
</feature>
<evidence type="ECO:0000256" key="2">
    <source>
        <dbReference type="ARBA" id="ARBA00022448"/>
    </source>
</evidence>
<feature type="transmembrane region" description="Helical" evidence="10">
    <location>
        <begin position="80"/>
        <end position="97"/>
    </location>
</feature>
<dbReference type="Pfam" id="PF01554">
    <property type="entry name" value="MatE"/>
    <property type="match status" value="2"/>
</dbReference>
<feature type="transmembrane region" description="Helical" evidence="10">
    <location>
        <begin position="117"/>
        <end position="142"/>
    </location>
</feature>
<keyword evidence="8 10" id="KW-0472">Membrane</keyword>
<dbReference type="PIRSF" id="PIRSF006603">
    <property type="entry name" value="DinF"/>
    <property type="match status" value="1"/>
</dbReference>
<reference evidence="11" key="1">
    <citation type="submission" date="2019-01" db="EMBL/GenBank/DDBJ databases">
        <title>Whole Genome Sequencing for Putative Detection of Antimicrobial Resistance and Potential Virulence Factors in Chryseobacterium indologenes isolated from Nile Tilapia in Tanzania.</title>
        <authorList>
            <person name="Mwega E."/>
            <person name="Mutoloki S."/>
            <person name="Mugimba K."/>
            <person name="Colquhoun D."/>
            <person name="Mdegela R."/>
            <person name="Evensen O."/>
            <person name="Wasteson Y."/>
        </authorList>
    </citation>
    <scope>NUCLEOTIDE SEQUENCE [LARGE SCALE GENOMIC DNA]</scope>
    <source>
        <strain evidence="11">StR 01</strain>
    </source>
</reference>
<evidence type="ECO:0000256" key="9">
    <source>
        <dbReference type="ARBA" id="ARBA00031636"/>
    </source>
</evidence>
<evidence type="ECO:0000256" key="8">
    <source>
        <dbReference type="ARBA" id="ARBA00023136"/>
    </source>
</evidence>
<evidence type="ECO:0000256" key="7">
    <source>
        <dbReference type="ARBA" id="ARBA00023065"/>
    </source>
</evidence>
<feature type="transmembrane region" description="Helical" evidence="10">
    <location>
        <begin position="154"/>
        <end position="175"/>
    </location>
</feature>
<dbReference type="PANTHER" id="PTHR43298:SF2">
    <property type="entry name" value="FMN_FAD EXPORTER YEEO-RELATED"/>
    <property type="match status" value="1"/>
</dbReference>
<dbReference type="InterPro" id="IPR048279">
    <property type="entry name" value="MdtK-like"/>
</dbReference>
<evidence type="ECO:0000256" key="3">
    <source>
        <dbReference type="ARBA" id="ARBA00022449"/>
    </source>
</evidence>
<keyword evidence="7" id="KW-0406">Ion transport</keyword>
<protein>
    <recommendedName>
        <fullName evidence="9">Multidrug-efflux transporter</fullName>
    </recommendedName>
</protein>
<feature type="transmembrane region" description="Helical" evidence="10">
    <location>
        <begin position="278"/>
        <end position="298"/>
    </location>
</feature>
<feature type="transmembrane region" description="Helical" evidence="10">
    <location>
        <begin position="437"/>
        <end position="457"/>
    </location>
</feature>
<keyword evidence="4" id="KW-1003">Cell membrane</keyword>
<keyword evidence="3" id="KW-0050">Antiport</keyword>
<sequence>MRKFLHILKEGAVFTYGAIAGKKVELTSGSINRSIFSLAIPMVMELVMESVFVSVNLLIIAKLGDKVLGLVGITDNYINFAYAIAVGLGIAAATLTARRAGEKDKEGMGRTAQYIILLALFFAVLIGGVSCFFASEIVGFLGINASTVTEGVSFSRLVFLSIGLVILRLSVNGLFRGAGDADIAMKSLWICHISNIIFALILVFGLGFIPAFGLMGLAYATVLSRLLGVLYQAFVFATGKTSISIRVPLQLDIPLLQKILKLAFGGLVQYIIPTSSWLIMVKIISTFGTTALAGYIIAQRIASVATMPAWGIGNAAGVLTGQNLGAGEPERAEKTVWRAGTINMTYLVLVALFWQIAAEYVVKFFTTEPEVARYAVQYIHVVSMAYLLLGFTMVISRALNAAGNILQVTLLYLVMFYVIQLPLAYLLGVRFQWELRGIFTAIVSSEIVLAVLFLMIFKNGKWKTIKI</sequence>
<dbReference type="InterPro" id="IPR002528">
    <property type="entry name" value="MATE_fam"/>
</dbReference>
<evidence type="ECO:0000256" key="1">
    <source>
        <dbReference type="ARBA" id="ARBA00004651"/>
    </source>
</evidence>
<feature type="transmembrane region" description="Helical" evidence="10">
    <location>
        <begin position="336"/>
        <end position="357"/>
    </location>
</feature>
<name>A0A411DMT7_CHRID</name>
<evidence type="ECO:0000256" key="10">
    <source>
        <dbReference type="SAM" id="Phobius"/>
    </source>
</evidence>
<dbReference type="EMBL" id="CP035532">
    <property type="protein sequence ID" value="QBA21610.1"/>
    <property type="molecule type" value="Genomic_DNA"/>
</dbReference>
<feature type="transmembrane region" description="Helical" evidence="10">
    <location>
        <begin position="35"/>
        <end position="60"/>
    </location>
</feature>
<dbReference type="CDD" id="cd13139">
    <property type="entry name" value="MATE_like_14"/>
    <property type="match status" value="1"/>
</dbReference>
<keyword evidence="5 10" id="KW-0812">Transmembrane</keyword>
<feature type="transmembrane region" description="Helical" evidence="10">
    <location>
        <begin position="187"/>
        <end position="211"/>
    </location>
</feature>
<dbReference type="GO" id="GO:0015297">
    <property type="term" value="F:antiporter activity"/>
    <property type="evidence" value="ECO:0007669"/>
    <property type="project" value="UniProtKB-KW"/>
</dbReference>
<evidence type="ECO:0000256" key="4">
    <source>
        <dbReference type="ARBA" id="ARBA00022475"/>
    </source>
</evidence>
<dbReference type="InterPro" id="IPR050222">
    <property type="entry name" value="MATE_MdtK"/>
</dbReference>
<accession>A0A411DMT7</accession>
<dbReference type="GO" id="GO:0006811">
    <property type="term" value="P:monoatomic ion transport"/>
    <property type="evidence" value="ECO:0007669"/>
    <property type="project" value="UniProtKB-KW"/>
</dbReference>
<gene>
    <name evidence="11" type="ORF">EU348_10530</name>
</gene>
<comment type="subcellular location">
    <subcellularLocation>
        <location evidence="1">Cell membrane</location>
        <topology evidence="1">Multi-pass membrane protein</topology>
    </subcellularLocation>
</comment>
<evidence type="ECO:0000313" key="11">
    <source>
        <dbReference type="EMBL" id="QBA21610.1"/>
    </source>
</evidence>
<evidence type="ECO:0000256" key="5">
    <source>
        <dbReference type="ARBA" id="ARBA00022692"/>
    </source>
</evidence>
<evidence type="ECO:0000256" key="6">
    <source>
        <dbReference type="ARBA" id="ARBA00022989"/>
    </source>
</evidence>
<dbReference type="PANTHER" id="PTHR43298">
    <property type="entry name" value="MULTIDRUG RESISTANCE PROTEIN NORM-RELATED"/>
    <property type="match status" value="1"/>
</dbReference>